<feature type="signal peptide" evidence="1">
    <location>
        <begin position="1"/>
        <end position="33"/>
    </location>
</feature>
<gene>
    <name evidence="2" type="ORF">C0V70_09995</name>
</gene>
<evidence type="ECO:0000313" key="3">
    <source>
        <dbReference type="Proteomes" id="UP000235584"/>
    </source>
</evidence>
<feature type="chain" id="PRO_5014720353" evidence="1">
    <location>
        <begin position="34"/>
        <end position="141"/>
    </location>
</feature>
<accession>A0A2K9NSD2</accession>
<name>A0A2K9NSD2_BACTC</name>
<keyword evidence="3" id="KW-1185">Reference proteome</keyword>
<dbReference type="Proteomes" id="UP000235584">
    <property type="component" value="Chromosome"/>
</dbReference>
<organism evidence="2 3">
    <name type="scientific">Bacteriovorax stolpii</name>
    <name type="common">Bdellovibrio stolpii</name>
    <dbReference type="NCBI Taxonomy" id="960"/>
    <lineage>
        <taxon>Bacteria</taxon>
        <taxon>Pseudomonadati</taxon>
        <taxon>Bdellovibrionota</taxon>
        <taxon>Bacteriovoracia</taxon>
        <taxon>Bacteriovoracales</taxon>
        <taxon>Bacteriovoracaceae</taxon>
        <taxon>Bacteriovorax</taxon>
    </lineage>
</organism>
<keyword evidence="1" id="KW-0732">Signal</keyword>
<dbReference type="AlphaFoldDB" id="A0A2K9NSD2"/>
<proteinExistence type="predicted"/>
<dbReference type="KEGG" id="bsto:C0V70_09995"/>
<reference evidence="2 3" key="1">
    <citation type="submission" date="2018-01" db="EMBL/GenBank/DDBJ databases">
        <title>Complete genome sequence of Bacteriovorax stolpii DSM12778.</title>
        <authorList>
            <person name="Tang B."/>
            <person name="Chang J."/>
        </authorList>
    </citation>
    <scope>NUCLEOTIDE SEQUENCE [LARGE SCALE GENOMIC DNA]</scope>
    <source>
        <strain evidence="2 3">DSM 12778</strain>
    </source>
</reference>
<evidence type="ECO:0000313" key="2">
    <source>
        <dbReference type="EMBL" id="AUN98430.1"/>
    </source>
</evidence>
<protein>
    <submittedName>
        <fullName evidence="2">Uncharacterized protein</fullName>
    </submittedName>
</protein>
<sequence>MLIQKISRGGDKMNRFIKASLLCCLLQSSFVFADSSKTFNYENQPEEVFNLENYLKEIIEIDKVISKGNISYEYVANGNYTVVIVDLKAEGAKVGSILTGAKTEFMTNVSFTQNYIDAGEMILSKIQDFTWKQSKVFYLEK</sequence>
<evidence type="ECO:0000256" key="1">
    <source>
        <dbReference type="SAM" id="SignalP"/>
    </source>
</evidence>
<dbReference type="EMBL" id="CP025704">
    <property type="protein sequence ID" value="AUN98430.1"/>
    <property type="molecule type" value="Genomic_DNA"/>
</dbReference>